<dbReference type="EMBL" id="BAAABU010000012">
    <property type="protein sequence ID" value="GAA0244346.1"/>
    <property type="molecule type" value="Genomic_DNA"/>
</dbReference>
<reference evidence="2 3" key="1">
    <citation type="journal article" date="2019" name="Int. J. Syst. Evol. Microbiol.">
        <title>The Global Catalogue of Microorganisms (GCM) 10K type strain sequencing project: providing services to taxonomists for standard genome sequencing and annotation.</title>
        <authorList>
            <consortium name="The Broad Institute Genomics Platform"/>
            <consortium name="The Broad Institute Genome Sequencing Center for Infectious Disease"/>
            <person name="Wu L."/>
            <person name="Ma J."/>
        </authorList>
    </citation>
    <scope>NUCLEOTIDE SEQUENCE [LARGE SCALE GENOMIC DNA]</scope>
    <source>
        <strain evidence="2 3">JCM 3380</strain>
    </source>
</reference>
<dbReference type="Pfam" id="PF13561">
    <property type="entry name" value="adh_short_C2"/>
    <property type="match status" value="1"/>
</dbReference>
<dbReference type="SMART" id="SM00822">
    <property type="entry name" value="PKS_KR"/>
    <property type="match status" value="1"/>
</dbReference>
<dbReference type="Proteomes" id="UP001500416">
    <property type="component" value="Unassembled WGS sequence"/>
</dbReference>
<gene>
    <name evidence="2" type="ORF">GCM10010492_49530</name>
</gene>
<dbReference type="InterPro" id="IPR036291">
    <property type="entry name" value="NAD(P)-bd_dom_sf"/>
</dbReference>
<evidence type="ECO:0000313" key="3">
    <source>
        <dbReference type="Proteomes" id="UP001500416"/>
    </source>
</evidence>
<dbReference type="PANTHER" id="PTHR43975:SF2">
    <property type="entry name" value="EG:BACR7A4.14 PROTEIN-RELATED"/>
    <property type="match status" value="1"/>
</dbReference>
<dbReference type="PANTHER" id="PTHR43975">
    <property type="entry name" value="ZGC:101858"/>
    <property type="match status" value="1"/>
</dbReference>
<proteinExistence type="predicted"/>
<organism evidence="2 3">
    <name type="scientific">Saccharothrix mutabilis subsp. mutabilis</name>
    <dbReference type="NCBI Taxonomy" id="66855"/>
    <lineage>
        <taxon>Bacteria</taxon>
        <taxon>Bacillati</taxon>
        <taxon>Actinomycetota</taxon>
        <taxon>Actinomycetes</taxon>
        <taxon>Pseudonocardiales</taxon>
        <taxon>Pseudonocardiaceae</taxon>
        <taxon>Saccharothrix</taxon>
    </lineage>
</organism>
<comment type="caution">
    <text evidence="2">The sequence shown here is derived from an EMBL/GenBank/DDBJ whole genome shotgun (WGS) entry which is preliminary data.</text>
</comment>
<evidence type="ECO:0000313" key="2">
    <source>
        <dbReference type="EMBL" id="GAA0244346.1"/>
    </source>
</evidence>
<dbReference type="RefSeq" id="WP_343936262.1">
    <property type="nucleotide sequence ID" value="NZ_BAAABU010000012.1"/>
</dbReference>
<dbReference type="PRINTS" id="PR00080">
    <property type="entry name" value="SDRFAMILY"/>
</dbReference>
<accession>A0ABN0UAT0</accession>
<name>A0ABN0UAT0_9PSEU</name>
<dbReference type="SUPFAM" id="SSF51735">
    <property type="entry name" value="NAD(P)-binding Rossmann-fold domains"/>
    <property type="match status" value="1"/>
</dbReference>
<dbReference type="Gene3D" id="3.40.50.720">
    <property type="entry name" value="NAD(P)-binding Rossmann-like Domain"/>
    <property type="match status" value="1"/>
</dbReference>
<keyword evidence="3" id="KW-1185">Reference proteome</keyword>
<sequence length="245" mass="25303">MTFNGKAVIVTGGGTGIGRATARAFAERGARVLVVGRTAARLAETAEGLPGIRPLVLDIADPDAPPVVIDTAVREFGRLDVLVNNAGVVRQGHDRDAALDMLTTNLLAPTHLAEAARPHLAASKGVIVNVSTSIGQRGWPMPGGALYAALKSALESLTRSWAVQFAPDVRVVAVAPGPIATPIGLHQGLTPEQNAALREALVAHVPLKRIGQPEEVAFWITRLASPEAAFTTGVVLPVDGGAVVA</sequence>
<protein>
    <submittedName>
        <fullName evidence="2">SDR family oxidoreductase</fullName>
    </submittedName>
</protein>
<dbReference type="InterPro" id="IPR057326">
    <property type="entry name" value="KR_dom"/>
</dbReference>
<dbReference type="InterPro" id="IPR002347">
    <property type="entry name" value="SDR_fam"/>
</dbReference>
<feature type="domain" description="Ketoreductase" evidence="1">
    <location>
        <begin position="6"/>
        <end position="182"/>
    </location>
</feature>
<dbReference type="PRINTS" id="PR00081">
    <property type="entry name" value="GDHRDH"/>
</dbReference>
<evidence type="ECO:0000259" key="1">
    <source>
        <dbReference type="SMART" id="SM00822"/>
    </source>
</evidence>